<dbReference type="PROSITE" id="PS00506">
    <property type="entry name" value="BETA_AMYLASE_1"/>
    <property type="match status" value="1"/>
</dbReference>
<comment type="similarity">
    <text evidence="2 10">Belongs to the glycosyl hydrolase 14 family.</text>
</comment>
<evidence type="ECO:0000256" key="2">
    <source>
        <dbReference type="ARBA" id="ARBA00005652"/>
    </source>
</evidence>
<sequence>MAASDNKNSLLNYVPVYVMLPLGVVNEKNELSDPETLEAQLKRLKEQAGIDGVMVDVWWGIIESDGPKQYNWTAYKKLFQLIASLELKIQAIMSFHKCGGNVGDVVTIPIPKWVRNVGDSNPDIFYTNRKGTRNDEYLSIGVDNVSLFDGRTAVELYSDFMSSFKENMSDLIQSGDIVDIQVGLGPAGELRYPSYPQSQGWEFPGIGEFQCYDTYLSKDLKEAAAKAGHPEWDFPEDAGEYNDKPDETGFFKKNGTYVSEEAKFFLTWYSNKLIFHGDKILGEANKIFNGLKLNLAAKVSGIHWLYNHDSHAAELTAGYYNLSERDGYRPIARMVSKHFGILNFTCLEMRDTDNADEALSAPQELVQDVLSKAWKEGIDAAGENALETYVAKGYNQILLNARPNGVNPNGKPKLKMYGFTYLRLSDTLFEDDKFELFKKFVRKMHADHDYCGDAGQYGQEIVPLKSQNSQLTEEDIADAAQPSGDFEWDSETDMKVDG</sequence>
<dbReference type="GO" id="GO:0016161">
    <property type="term" value="F:beta-amylase activity"/>
    <property type="evidence" value="ECO:0007669"/>
    <property type="project" value="UniProtKB-EC"/>
</dbReference>
<dbReference type="Gene3D" id="3.20.20.80">
    <property type="entry name" value="Glycosidases"/>
    <property type="match status" value="1"/>
</dbReference>
<evidence type="ECO:0000256" key="8">
    <source>
        <dbReference type="PIRSR" id="PIRSR601554-1"/>
    </source>
</evidence>
<dbReference type="Pfam" id="PF01373">
    <property type="entry name" value="Glyco_hydro_14"/>
    <property type="match status" value="1"/>
</dbReference>
<keyword evidence="4 10" id="KW-0378">Hydrolase</keyword>
<feature type="region of interest" description="Disordered" evidence="11">
    <location>
        <begin position="468"/>
        <end position="498"/>
    </location>
</feature>
<dbReference type="SUPFAM" id="SSF51445">
    <property type="entry name" value="(Trans)glycosidases"/>
    <property type="match status" value="1"/>
</dbReference>
<dbReference type="PANTHER" id="PTHR31352:SF55">
    <property type="entry name" value="BETA-AMYLASE 5"/>
    <property type="match status" value="1"/>
</dbReference>
<reference evidence="13" key="2">
    <citation type="submission" date="2025-08" db="UniProtKB">
        <authorList>
            <consortium name="RefSeq"/>
        </authorList>
    </citation>
    <scope>IDENTIFICATION</scope>
    <source>
        <tissue evidence="13">Leaf</tissue>
    </source>
</reference>
<accession>A0A6J0KLG7</accession>
<name>A0A6J0KLG7_RAPSA</name>
<dbReference type="GeneID" id="108819353"/>
<evidence type="ECO:0000256" key="3">
    <source>
        <dbReference type="ARBA" id="ARBA00012594"/>
    </source>
</evidence>
<dbReference type="PRINTS" id="PR00750">
    <property type="entry name" value="BETAAMYLASE"/>
</dbReference>
<dbReference type="RefSeq" id="XP_018447869.1">
    <property type="nucleotide sequence ID" value="XM_018592367.2"/>
</dbReference>
<proteinExistence type="inferred from homology"/>
<protein>
    <recommendedName>
        <fullName evidence="3 10">Beta-amylase</fullName>
        <ecNumber evidence="3 10">3.2.1.2</ecNumber>
    </recommendedName>
</protein>
<keyword evidence="12" id="KW-1185">Reference proteome</keyword>
<evidence type="ECO:0000313" key="13">
    <source>
        <dbReference type="RefSeq" id="XP_018447869.1"/>
    </source>
</evidence>
<dbReference type="GO" id="GO:0000272">
    <property type="term" value="P:polysaccharide catabolic process"/>
    <property type="evidence" value="ECO:0007669"/>
    <property type="project" value="UniProtKB-KW"/>
</dbReference>
<dbReference type="InterPro" id="IPR018238">
    <property type="entry name" value="Glyco_hydro_14_CS"/>
</dbReference>
<feature type="binding site" evidence="9">
    <location>
        <position position="298"/>
    </location>
    <ligand>
        <name>substrate</name>
    </ligand>
</feature>
<evidence type="ECO:0000313" key="12">
    <source>
        <dbReference type="Proteomes" id="UP000504610"/>
    </source>
</evidence>
<organism evidence="12 13">
    <name type="scientific">Raphanus sativus</name>
    <name type="common">Radish</name>
    <name type="synonym">Raphanus raphanistrum var. sativus</name>
    <dbReference type="NCBI Taxonomy" id="3726"/>
    <lineage>
        <taxon>Eukaryota</taxon>
        <taxon>Viridiplantae</taxon>
        <taxon>Streptophyta</taxon>
        <taxon>Embryophyta</taxon>
        <taxon>Tracheophyta</taxon>
        <taxon>Spermatophyta</taxon>
        <taxon>Magnoliopsida</taxon>
        <taxon>eudicotyledons</taxon>
        <taxon>Gunneridae</taxon>
        <taxon>Pentapetalae</taxon>
        <taxon>rosids</taxon>
        <taxon>malvids</taxon>
        <taxon>Brassicales</taxon>
        <taxon>Brassicaceae</taxon>
        <taxon>Brassiceae</taxon>
        <taxon>Raphanus</taxon>
    </lineage>
</organism>
<evidence type="ECO:0000256" key="10">
    <source>
        <dbReference type="RuleBase" id="RU000509"/>
    </source>
</evidence>
<gene>
    <name evidence="13" type="primary">LOC108819353</name>
</gene>
<dbReference type="InterPro" id="IPR001554">
    <property type="entry name" value="Glyco_hydro_14"/>
</dbReference>
<evidence type="ECO:0000256" key="7">
    <source>
        <dbReference type="ARBA" id="ARBA00023326"/>
    </source>
</evidence>
<dbReference type="InterPro" id="IPR001371">
    <property type="entry name" value="Glyco_hydro_14B_pln"/>
</dbReference>
<evidence type="ECO:0000256" key="5">
    <source>
        <dbReference type="ARBA" id="ARBA00023277"/>
    </source>
</evidence>
<feature type="active site" description="Proton acceptor" evidence="8">
    <location>
        <position position="383"/>
    </location>
</feature>
<dbReference type="KEGG" id="rsz:108819353"/>
<feature type="binding site" evidence="9">
    <location>
        <position position="56"/>
    </location>
    <ligand>
        <name>substrate</name>
    </ligand>
</feature>
<dbReference type="OrthoDB" id="1660156at2759"/>
<dbReference type="EC" id="3.2.1.2" evidence="3 10"/>
<comment type="catalytic activity">
    <reaction evidence="1 10">
        <text>Hydrolysis of (1-&gt;4)-alpha-D-glucosidic linkages in polysaccharides so as to remove successive maltose units from the non-reducing ends of the chains.</text>
        <dbReference type="EC" id="3.2.1.2"/>
    </reaction>
</comment>
<feature type="binding site" evidence="9">
    <location>
        <position position="104"/>
    </location>
    <ligand>
        <name>substrate</name>
    </ligand>
</feature>
<feature type="binding site" evidence="9">
    <location>
        <position position="423"/>
    </location>
    <ligand>
        <name>substrate</name>
    </ligand>
</feature>
<evidence type="ECO:0000256" key="4">
    <source>
        <dbReference type="ARBA" id="ARBA00022801"/>
    </source>
</evidence>
<keyword evidence="6 10" id="KW-0326">Glycosidase</keyword>
<feature type="binding site" evidence="9">
    <location>
        <position position="345"/>
    </location>
    <ligand>
        <name>substrate</name>
    </ligand>
</feature>
<dbReference type="PRINTS" id="PR00842">
    <property type="entry name" value="GLHYDLASE14B"/>
</dbReference>
<evidence type="ECO:0000256" key="6">
    <source>
        <dbReference type="ARBA" id="ARBA00023295"/>
    </source>
</evidence>
<evidence type="ECO:0000256" key="11">
    <source>
        <dbReference type="SAM" id="MobiDB-lite"/>
    </source>
</evidence>
<dbReference type="Proteomes" id="UP000504610">
    <property type="component" value="Chromosome 8"/>
</dbReference>
<dbReference type="PROSITE" id="PS00679">
    <property type="entry name" value="BETA_AMYLASE_2"/>
    <property type="match status" value="1"/>
</dbReference>
<dbReference type="InterPro" id="IPR017853">
    <property type="entry name" value="GH"/>
</dbReference>
<dbReference type="PANTHER" id="PTHR31352">
    <property type="entry name" value="BETA-AMYLASE 1, CHLOROPLASTIC"/>
    <property type="match status" value="1"/>
</dbReference>
<dbReference type="FunFam" id="3.20.20.80:FF:000066">
    <property type="entry name" value="Beta-amylase"/>
    <property type="match status" value="1"/>
</dbReference>
<dbReference type="AlphaFoldDB" id="A0A6J0KLG7"/>
<reference evidence="12" key="1">
    <citation type="journal article" date="2019" name="Database">
        <title>The radish genome database (RadishGD): an integrated information resource for radish genomics.</title>
        <authorList>
            <person name="Yu H.J."/>
            <person name="Baek S."/>
            <person name="Lee Y.J."/>
            <person name="Cho A."/>
            <person name="Mun J.H."/>
        </authorList>
    </citation>
    <scope>NUCLEOTIDE SEQUENCE [LARGE SCALE GENOMIC DNA]</scope>
    <source>
        <strain evidence="12">cv. WK10039</strain>
    </source>
</reference>
<evidence type="ECO:0000256" key="1">
    <source>
        <dbReference type="ARBA" id="ARBA00000546"/>
    </source>
</evidence>
<feature type="binding site" evidence="9">
    <location>
        <position position="96"/>
    </location>
    <ligand>
        <name>substrate</name>
    </ligand>
</feature>
<keyword evidence="5 10" id="KW-0119">Carbohydrate metabolism</keyword>
<feature type="active site" description="Proton donor" evidence="8">
    <location>
        <position position="189"/>
    </location>
</feature>
<evidence type="ECO:0000256" key="9">
    <source>
        <dbReference type="PIRSR" id="PIRSR601554-2"/>
    </source>
</evidence>
<feature type="binding site" evidence="9">
    <location>
        <begin position="384"/>
        <end position="385"/>
    </location>
    <ligand>
        <name>substrate</name>
    </ligand>
</feature>
<keyword evidence="7 10" id="KW-0624">Polysaccharide degradation</keyword>
<feature type="binding site" evidence="9">
    <location>
        <position position="303"/>
    </location>
    <ligand>
        <name>substrate</name>
    </ligand>
</feature>